<feature type="transmembrane region" description="Helical" evidence="11">
    <location>
        <begin position="45"/>
        <end position="66"/>
    </location>
</feature>
<dbReference type="PANTHER" id="PTHR45453:SF2">
    <property type="entry name" value="HISTIDINE KINASE"/>
    <property type="match status" value="1"/>
</dbReference>
<evidence type="ECO:0000256" key="11">
    <source>
        <dbReference type="SAM" id="Phobius"/>
    </source>
</evidence>
<evidence type="ECO:0000313" key="13">
    <source>
        <dbReference type="EMBL" id="NSK13606.1"/>
    </source>
</evidence>
<dbReference type="PRINTS" id="PR00344">
    <property type="entry name" value="BCTRLSENSOR"/>
</dbReference>
<evidence type="ECO:0000256" key="4">
    <source>
        <dbReference type="ARBA" id="ARBA00022475"/>
    </source>
</evidence>
<evidence type="ECO:0000256" key="2">
    <source>
        <dbReference type="ARBA" id="ARBA00004651"/>
    </source>
</evidence>
<organism evidence="14 15">
    <name type="scientific">Dorea phocaeensis</name>
    <dbReference type="NCBI Taxonomy" id="2040291"/>
    <lineage>
        <taxon>Bacteria</taxon>
        <taxon>Bacillati</taxon>
        <taxon>Bacillota</taxon>
        <taxon>Clostridia</taxon>
        <taxon>Lachnospirales</taxon>
        <taxon>Lachnospiraceae</taxon>
        <taxon>Dorea</taxon>
    </lineage>
</organism>
<reference evidence="14" key="2">
    <citation type="submission" date="2020-02" db="EMBL/GenBank/DDBJ databases">
        <authorList>
            <person name="Littmann E."/>
            <person name="Sorbara M."/>
        </authorList>
    </citation>
    <scope>NUCLEOTIDE SEQUENCE</scope>
    <source>
        <strain evidence="14">MSK.17.11</strain>
        <strain evidence="13">MSK.17.38</strain>
    </source>
</reference>
<keyword evidence="15" id="KW-1185">Reference proteome</keyword>
<evidence type="ECO:0000256" key="7">
    <source>
        <dbReference type="ARBA" id="ARBA00022777"/>
    </source>
</evidence>
<dbReference type="EMBL" id="JAAITX010000001">
    <property type="protein sequence ID" value="NVH57265.1"/>
    <property type="molecule type" value="Genomic_DNA"/>
</dbReference>
<gene>
    <name evidence="14" type="ORF">G5A66_01110</name>
    <name evidence="13" type="ORF">G5A75_01700</name>
</gene>
<evidence type="ECO:0000313" key="14">
    <source>
        <dbReference type="EMBL" id="NVH57265.1"/>
    </source>
</evidence>
<evidence type="ECO:0000256" key="10">
    <source>
        <dbReference type="ARBA" id="ARBA00023136"/>
    </source>
</evidence>
<dbReference type="InterPro" id="IPR005467">
    <property type="entry name" value="His_kinase_dom"/>
</dbReference>
<evidence type="ECO:0000256" key="9">
    <source>
        <dbReference type="ARBA" id="ARBA00023012"/>
    </source>
</evidence>
<keyword evidence="10 11" id="KW-0472">Membrane</keyword>
<dbReference type="GO" id="GO:0005886">
    <property type="term" value="C:plasma membrane"/>
    <property type="evidence" value="ECO:0007669"/>
    <property type="project" value="UniProtKB-SubCell"/>
</dbReference>
<dbReference type="PANTHER" id="PTHR45453">
    <property type="entry name" value="PHOSPHATE REGULON SENSOR PROTEIN PHOR"/>
    <property type="match status" value="1"/>
</dbReference>
<feature type="transmembrane region" description="Helical" evidence="11">
    <location>
        <begin position="20"/>
        <end position="39"/>
    </location>
</feature>
<keyword evidence="9" id="KW-0902">Two-component regulatory system</keyword>
<comment type="catalytic activity">
    <reaction evidence="1">
        <text>ATP + protein L-histidine = ADP + protein N-phospho-L-histidine.</text>
        <dbReference type="EC" id="2.7.13.3"/>
    </reaction>
</comment>
<dbReference type="Gene3D" id="3.30.565.10">
    <property type="entry name" value="Histidine kinase-like ATPase, C-terminal domain"/>
    <property type="match status" value="1"/>
</dbReference>
<dbReference type="AlphaFoldDB" id="A0A850HB25"/>
<feature type="domain" description="Histidine kinase" evidence="12">
    <location>
        <begin position="134"/>
        <end position="339"/>
    </location>
</feature>
<dbReference type="GO" id="GO:0000155">
    <property type="term" value="F:phosphorelay sensor kinase activity"/>
    <property type="evidence" value="ECO:0007669"/>
    <property type="project" value="TreeGrafter"/>
</dbReference>
<dbReference type="InterPro" id="IPR004358">
    <property type="entry name" value="Sig_transdc_His_kin-like_C"/>
</dbReference>
<dbReference type="InterPro" id="IPR036890">
    <property type="entry name" value="HATPase_C_sf"/>
</dbReference>
<evidence type="ECO:0000256" key="5">
    <source>
        <dbReference type="ARBA" id="ARBA00022679"/>
    </source>
</evidence>
<dbReference type="InterPro" id="IPR003594">
    <property type="entry name" value="HATPase_dom"/>
</dbReference>
<evidence type="ECO:0000256" key="6">
    <source>
        <dbReference type="ARBA" id="ARBA00022692"/>
    </source>
</evidence>
<comment type="subcellular location">
    <subcellularLocation>
        <location evidence="2">Cell membrane</location>
        <topology evidence="2">Multi-pass membrane protein</topology>
    </subcellularLocation>
</comment>
<keyword evidence="6 11" id="KW-0812">Transmembrane</keyword>
<name>A0A850HB25_9FIRM</name>
<keyword evidence="5" id="KW-0808">Transferase</keyword>
<dbReference type="EMBL" id="JAAIUO010000001">
    <property type="protein sequence ID" value="NSK13606.1"/>
    <property type="molecule type" value="Genomic_DNA"/>
</dbReference>
<keyword evidence="7 14" id="KW-0418">Kinase</keyword>
<dbReference type="PROSITE" id="PS50109">
    <property type="entry name" value="HIS_KIN"/>
    <property type="match status" value="1"/>
</dbReference>
<sequence length="344" mass="40200">MKRRQGFQFQIGTYMKDQMLLILLHIVCVTLLCAFLQVTGYSNSGIVLIAVVWTLVLTVWLLVRYVSRKRYFEKMIDTMEQVDQRYLLGELMPDSCRMEDGIYRELIRKSNKAVIERIHAIEEEKTEYREYIEGWVHEIKAPITGIELMCENEKNELTRRIRLENRKIENYVDMALYYARSDEVYKDYMIKKTDLGKVAAEAVQKNKQYLIQSKMRVEIDCKDSAYTDEKWIGFILNQLILNSTKYRKGESPYIYIFTQRDENGTKLMVQDNGIGVKMEEKDRIFEKGFTGSNGRNTERSTGMGLYLCQKLCRKLGIGILAESKEGEGTKVILTFPVSSYLTEL</sequence>
<dbReference type="RefSeq" id="WP_173814208.1">
    <property type="nucleotide sequence ID" value="NZ_JAAITX010000001.1"/>
</dbReference>
<dbReference type="SMART" id="SM00387">
    <property type="entry name" value="HATPase_c"/>
    <property type="match status" value="1"/>
</dbReference>
<evidence type="ECO:0000313" key="16">
    <source>
        <dbReference type="Proteomes" id="UP000701680"/>
    </source>
</evidence>
<dbReference type="SUPFAM" id="SSF55874">
    <property type="entry name" value="ATPase domain of HSP90 chaperone/DNA topoisomerase II/histidine kinase"/>
    <property type="match status" value="1"/>
</dbReference>
<comment type="caution">
    <text evidence="14">The sequence shown here is derived from an EMBL/GenBank/DDBJ whole genome shotgun (WGS) entry which is preliminary data.</text>
</comment>
<dbReference type="Proteomes" id="UP000528555">
    <property type="component" value="Unassembled WGS sequence"/>
</dbReference>
<evidence type="ECO:0000256" key="3">
    <source>
        <dbReference type="ARBA" id="ARBA00012438"/>
    </source>
</evidence>
<evidence type="ECO:0000256" key="8">
    <source>
        <dbReference type="ARBA" id="ARBA00022989"/>
    </source>
</evidence>
<protein>
    <recommendedName>
        <fullName evidence="3">histidine kinase</fullName>
        <ecNumber evidence="3">2.7.13.3</ecNumber>
    </recommendedName>
</protein>
<reference evidence="15 16" key="1">
    <citation type="journal article" date="2020" name="Cell Host Microbe">
        <title>Functional and Genomic Variation between Human-Derived Isolates of Lachnospiraceae Reveals Inter- and Intra-Species Diversity.</title>
        <authorList>
            <person name="Sorbara M.T."/>
            <person name="Littmann E.R."/>
            <person name="Fontana E."/>
            <person name="Moody T.U."/>
            <person name="Kohout C.E."/>
            <person name="Gjonbalaj M."/>
            <person name="Eaton V."/>
            <person name="Seok R."/>
            <person name="Leiner I.M."/>
            <person name="Pamer E.G."/>
        </authorList>
    </citation>
    <scope>NUCLEOTIDE SEQUENCE [LARGE SCALE GENOMIC DNA]</scope>
    <source>
        <strain evidence="14 15">MSK.17.11</strain>
        <strain evidence="13 16">MSK.17.38</strain>
    </source>
</reference>
<evidence type="ECO:0000259" key="12">
    <source>
        <dbReference type="PROSITE" id="PS50109"/>
    </source>
</evidence>
<accession>A0A850HB25</accession>
<evidence type="ECO:0000313" key="15">
    <source>
        <dbReference type="Proteomes" id="UP000528555"/>
    </source>
</evidence>
<dbReference type="GO" id="GO:0004721">
    <property type="term" value="F:phosphoprotein phosphatase activity"/>
    <property type="evidence" value="ECO:0007669"/>
    <property type="project" value="TreeGrafter"/>
</dbReference>
<dbReference type="GO" id="GO:0016036">
    <property type="term" value="P:cellular response to phosphate starvation"/>
    <property type="evidence" value="ECO:0007669"/>
    <property type="project" value="TreeGrafter"/>
</dbReference>
<evidence type="ECO:0000256" key="1">
    <source>
        <dbReference type="ARBA" id="ARBA00000085"/>
    </source>
</evidence>
<dbReference type="Proteomes" id="UP000701680">
    <property type="component" value="Unassembled WGS sequence"/>
</dbReference>
<dbReference type="InterPro" id="IPR050351">
    <property type="entry name" value="BphY/WalK/GraS-like"/>
</dbReference>
<keyword evidence="8 11" id="KW-1133">Transmembrane helix</keyword>
<keyword evidence="4" id="KW-1003">Cell membrane</keyword>
<proteinExistence type="predicted"/>
<dbReference type="EC" id="2.7.13.3" evidence="3"/>
<dbReference type="Pfam" id="PF02518">
    <property type="entry name" value="HATPase_c"/>
    <property type="match status" value="1"/>
</dbReference>